<dbReference type="PANTHER" id="PTHR43280:SF10">
    <property type="entry name" value="REGULATORY PROTEIN POCR"/>
    <property type="match status" value="1"/>
</dbReference>
<dbReference type="AlphaFoldDB" id="A0A150JWJ8"/>
<dbReference type="InterPro" id="IPR020449">
    <property type="entry name" value="Tscrpt_reg_AraC-type_HTH"/>
</dbReference>
<dbReference type="Pfam" id="PF10114">
    <property type="entry name" value="PocR"/>
    <property type="match status" value="1"/>
</dbReference>
<comment type="caution">
    <text evidence="5">The sequence shown here is derived from an EMBL/GenBank/DDBJ whole genome shotgun (WGS) entry which is preliminary data.</text>
</comment>
<accession>A0A150JWJ8</accession>
<evidence type="ECO:0000256" key="3">
    <source>
        <dbReference type="ARBA" id="ARBA00023163"/>
    </source>
</evidence>
<feature type="domain" description="HTH araC/xylS-type" evidence="4">
    <location>
        <begin position="201"/>
        <end position="299"/>
    </location>
</feature>
<protein>
    <recommendedName>
        <fullName evidence="4">HTH araC/xylS-type domain-containing protein</fullName>
    </recommendedName>
</protein>
<gene>
    <name evidence="5" type="ORF">B4098_0293</name>
</gene>
<dbReference type="Pfam" id="PF12833">
    <property type="entry name" value="HTH_18"/>
    <property type="match status" value="1"/>
</dbReference>
<dbReference type="PRINTS" id="PR00032">
    <property type="entry name" value="HTHARAC"/>
</dbReference>
<dbReference type="Gene3D" id="1.10.10.60">
    <property type="entry name" value="Homeodomain-like"/>
    <property type="match status" value="2"/>
</dbReference>
<dbReference type="GO" id="GO:0003700">
    <property type="term" value="F:DNA-binding transcription factor activity"/>
    <property type="evidence" value="ECO:0007669"/>
    <property type="project" value="InterPro"/>
</dbReference>
<dbReference type="PANTHER" id="PTHR43280">
    <property type="entry name" value="ARAC-FAMILY TRANSCRIPTIONAL REGULATOR"/>
    <property type="match status" value="1"/>
</dbReference>
<name>A0A150JWJ8_HEYCO</name>
<dbReference type="InterPro" id="IPR018060">
    <property type="entry name" value="HTH_AraC"/>
</dbReference>
<dbReference type="SUPFAM" id="SSF46689">
    <property type="entry name" value="Homeodomain-like"/>
    <property type="match status" value="2"/>
</dbReference>
<organism evidence="5 6">
    <name type="scientific">Heyndrickxia coagulans</name>
    <name type="common">Weizmannia coagulans</name>
    <dbReference type="NCBI Taxonomy" id="1398"/>
    <lineage>
        <taxon>Bacteria</taxon>
        <taxon>Bacillati</taxon>
        <taxon>Bacillota</taxon>
        <taxon>Bacilli</taxon>
        <taxon>Bacillales</taxon>
        <taxon>Bacillaceae</taxon>
        <taxon>Heyndrickxia</taxon>
    </lineage>
</organism>
<dbReference type="SMART" id="SM00342">
    <property type="entry name" value="HTH_ARAC"/>
    <property type="match status" value="1"/>
</dbReference>
<proteinExistence type="predicted"/>
<dbReference type="InterPro" id="IPR018771">
    <property type="entry name" value="PocR_dom"/>
</dbReference>
<reference evidence="5 6" key="1">
    <citation type="submission" date="2016-01" db="EMBL/GenBank/DDBJ databases">
        <title>Genome Sequences of Twelve Sporeforming Bacillus Species Isolated from Foods.</title>
        <authorList>
            <person name="Berendsen E.M."/>
            <person name="Wells-Bennik M.H."/>
            <person name="Krawcyk A.O."/>
            <person name="De Jong A."/>
            <person name="Holsappel S."/>
            <person name="Eijlander R.T."/>
            <person name="Kuipers O.P."/>
        </authorList>
    </citation>
    <scope>NUCLEOTIDE SEQUENCE [LARGE SCALE GENOMIC DNA]</scope>
    <source>
        <strain evidence="5 6">B4098</strain>
    </source>
</reference>
<evidence type="ECO:0000256" key="1">
    <source>
        <dbReference type="ARBA" id="ARBA00023015"/>
    </source>
</evidence>
<keyword evidence="3" id="KW-0804">Transcription</keyword>
<keyword evidence="1" id="KW-0805">Transcription regulation</keyword>
<dbReference type="PATRIC" id="fig|1398.26.peg.419"/>
<evidence type="ECO:0000313" key="5">
    <source>
        <dbReference type="EMBL" id="KYC61144.1"/>
    </source>
</evidence>
<dbReference type="EMBL" id="LQYG01000074">
    <property type="protein sequence ID" value="KYC61144.1"/>
    <property type="molecule type" value="Genomic_DNA"/>
</dbReference>
<dbReference type="Proteomes" id="UP000075288">
    <property type="component" value="Unassembled WGS sequence"/>
</dbReference>
<evidence type="ECO:0000259" key="4">
    <source>
        <dbReference type="PROSITE" id="PS01124"/>
    </source>
</evidence>
<dbReference type="InterPro" id="IPR009057">
    <property type="entry name" value="Homeodomain-like_sf"/>
</dbReference>
<sequence>MIAFLKTGVCEMENKQQIEKVMEMLSSATGLTAVYVDIDGKEISDDDQFPPVCQIMRQVPHLRKHCQTCAKFGGFETMKNGQPCMYRCHAGLVDFAVPVKSRENTLYGFIISGQVRLEDDENQVKEFLQQKPLDLSSHRDFAAAYSKLPVFSLKKLAASAEVLGTLAEYYLPSILNEEEAKPAKEPAAQAKKHARSKKEIKQALKYIQKHIHQPVTLEEVAGHVYLSPYYFSKLFKKETGETFVSFVNRQKMNLAKDMLANDDLPVSHIAHSLGFREISYFSKVFKRYYQTTPTSYRAMSRKKG</sequence>
<evidence type="ECO:0000313" key="6">
    <source>
        <dbReference type="Proteomes" id="UP000075288"/>
    </source>
</evidence>
<evidence type="ECO:0000256" key="2">
    <source>
        <dbReference type="ARBA" id="ARBA00023125"/>
    </source>
</evidence>
<dbReference type="PROSITE" id="PS01124">
    <property type="entry name" value="HTH_ARAC_FAMILY_2"/>
    <property type="match status" value="1"/>
</dbReference>
<keyword evidence="2" id="KW-0238">DNA-binding</keyword>
<dbReference type="GO" id="GO:0043565">
    <property type="term" value="F:sequence-specific DNA binding"/>
    <property type="evidence" value="ECO:0007669"/>
    <property type="project" value="InterPro"/>
</dbReference>